<gene>
    <name evidence="9" type="ordered locus">Mevan_0060</name>
</gene>
<dbReference type="InterPro" id="IPR005973">
    <property type="entry name" value="NifE"/>
</dbReference>
<evidence type="ECO:0000256" key="3">
    <source>
        <dbReference type="ARBA" id="ARBA00011002"/>
    </source>
</evidence>
<evidence type="ECO:0000256" key="4">
    <source>
        <dbReference type="ARBA" id="ARBA00013280"/>
    </source>
</evidence>
<organism evidence="9 10">
    <name type="scientific">Methanococcus vannielii (strain ATCC 35089 / DSM 1224 / JCM 13029 / OCM 148 / SB)</name>
    <dbReference type="NCBI Taxonomy" id="406327"/>
    <lineage>
        <taxon>Archaea</taxon>
        <taxon>Methanobacteriati</taxon>
        <taxon>Methanobacteriota</taxon>
        <taxon>Methanomada group</taxon>
        <taxon>Methanococci</taxon>
        <taxon>Methanococcales</taxon>
        <taxon>Methanococcaceae</taxon>
        <taxon>Methanococcus</taxon>
    </lineage>
</organism>
<keyword evidence="7" id="KW-0175">Coiled coil</keyword>
<dbReference type="AlphaFoldDB" id="A6UNA2"/>
<dbReference type="Proteomes" id="UP000001107">
    <property type="component" value="Chromosome"/>
</dbReference>
<dbReference type="PANTHER" id="PTHR42956:SF1">
    <property type="entry name" value="NITROGENASE IRON-MOLYBDENUM COFACTOR BIOSYNTHESIS PROTEIN NIFE"/>
    <property type="match status" value="1"/>
</dbReference>
<dbReference type="GO" id="GO:0065003">
    <property type="term" value="P:protein-containing complex assembly"/>
    <property type="evidence" value="ECO:0007669"/>
    <property type="project" value="InterPro"/>
</dbReference>
<dbReference type="PANTHER" id="PTHR42956">
    <property type="entry name" value="NITROGENASE IRON-MOLYBDENUM COFACTOR BIOSYNTHESIS PROTEIN NIFE"/>
    <property type="match status" value="1"/>
</dbReference>
<feature type="domain" description="Nitrogenase/oxidoreductase component 1" evidence="8">
    <location>
        <begin position="68"/>
        <end position="464"/>
    </location>
</feature>
<dbReference type="EMBL" id="CP000742">
    <property type="protein sequence ID" value="ABR53974.1"/>
    <property type="molecule type" value="Genomic_DNA"/>
</dbReference>
<dbReference type="OrthoDB" id="72973at2157"/>
<keyword evidence="5 6" id="KW-0535">Nitrogen fixation</keyword>
<dbReference type="Gene3D" id="3.40.50.12380">
    <property type="entry name" value="Nitrogenase MoFe cofactor biosynthesis protein NifE, C-terminal"/>
    <property type="match status" value="1"/>
</dbReference>
<accession>A6UNA2</accession>
<dbReference type="GeneID" id="5325385"/>
<evidence type="ECO:0000259" key="8">
    <source>
        <dbReference type="Pfam" id="PF00148"/>
    </source>
</evidence>
<dbReference type="NCBIfam" id="TIGR01283">
    <property type="entry name" value="nifE"/>
    <property type="match status" value="1"/>
</dbReference>
<dbReference type="InterPro" id="IPR000318">
    <property type="entry name" value="Nase_comp1_CS"/>
</dbReference>
<dbReference type="RefSeq" id="WP_011971878.1">
    <property type="nucleotide sequence ID" value="NC_009634.1"/>
</dbReference>
<comment type="similarity">
    <text evidence="3 6">Belongs to the NifD/NifK/NifE/NifN family.</text>
</comment>
<proteinExistence type="inferred from homology"/>
<comment type="function">
    <text evidence="1">This protein may play a role in the biosynthesis of the prosthetic group of nitrogenase (FeMo cofactor).</text>
</comment>
<evidence type="ECO:0000313" key="9">
    <source>
        <dbReference type="EMBL" id="ABR53974.1"/>
    </source>
</evidence>
<dbReference type="KEGG" id="mvn:Mevan_0060"/>
<evidence type="ECO:0000256" key="7">
    <source>
        <dbReference type="SAM" id="Coils"/>
    </source>
</evidence>
<evidence type="ECO:0000256" key="1">
    <source>
        <dbReference type="ARBA" id="ARBA00003171"/>
    </source>
</evidence>
<dbReference type="Gene3D" id="3.40.50.1980">
    <property type="entry name" value="Nitrogenase molybdenum iron protein domain"/>
    <property type="match status" value="1"/>
</dbReference>
<evidence type="ECO:0000256" key="6">
    <source>
        <dbReference type="RuleBase" id="RU004021"/>
    </source>
</evidence>
<dbReference type="UniPathway" id="UPA00782"/>
<dbReference type="CDD" id="cd01968">
    <property type="entry name" value="Nitrogenase_NifE_I"/>
    <property type="match status" value="1"/>
</dbReference>
<sequence length="476" mass="52835">MVLNLATENRKTEISSKDGDFDIEVKIPNYIIDTLKSRESHMCVSGKSDSIPDCDKNSAPGMITQRSCVYGGARVVLMPITDAIHLVHGPIGCAACTWDIRGSTSSGDKLYKTGFSTDLREKDVVFGGENKLYESILELNRLYTPSAIFVYSTCVVGLIGDDIKAVCKKAQEITGCRVIPVQSEGFKSFNKSAGHKLACDAMIDYLIGTKEPEEVHPYSINIIGEFNVAGDLFGIIPLYEKMGVKVQTAITGDSTVEKIAKCHHAKLNIVQCQKSSNYLASKMEEKYQIPTIKVNFFGVEETTKSLRAVSEFFGDEEMIKRTEELINSEIKNLRDEIAKYKKDLSGKTVAIYSGAHKSWALVSAFSELDMEIIMSGTQNGKPEDYQKIREHVCEGTLIVDDANSMELAKLLKEYKPDILISGAKEKYISLKCGVPHCDFNHDRITAFSGYNGFINFARVVHTAVMTPVWRLSKKMT</sequence>
<dbReference type="STRING" id="406327.Mevan_0060"/>
<keyword evidence="10" id="KW-1185">Reference proteome</keyword>
<dbReference type="Pfam" id="PF00148">
    <property type="entry name" value="Oxidored_nitro"/>
    <property type="match status" value="1"/>
</dbReference>
<protein>
    <recommendedName>
        <fullName evidence="4">Nitrogenase iron-molybdenum cofactor biosynthesis protein NifE</fullName>
    </recommendedName>
</protein>
<name>A6UNA2_METVS</name>
<dbReference type="InterPro" id="IPR049939">
    <property type="entry name" value="NifE-like"/>
</dbReference>
<dbReference type="eggNOG" id="arCOG00598">
    <property type="taxonomic scope" value="Archaea"/>
</dbReference>
<reference evidence="9" key="1">
    <citation type="submission" date="2007-06" db="EMBL/GenBank/DDBJ databases">
        <title>Complete sequence of Methanococcus vannielii SB.</title>
        <authorList>
            <consortium name="US DOE Joint Genome Institute"/>
            <person name="Copeland A."/>
            <person name="Lucas S."/>
            <person name="Lapidus A."/>
            <person name="Barry K."/>
            <person name="Glavina del Rio T."/>
            <person name="Dalin E."/>
            <person name="Tice H."/>
            <person name="Pitluck S."/>
            <person name="Chain P."/>
            <person name="Malfatti S."/>
            <person name="Shin M."/>
            <person name="Vergez L."/>
            <person name="Schmutz J."/>
            <person name="Larimer F."/>
            <person name="Land M."/>
            <person name="Hauser L."/>
            <person name="Kyrpides N."/>
            <person name="Anderson I."/>
            <person name="Sieprawska-Lupa M."/>
            <person name="Whitman W.B."/>
            <person name="Richardson P."/>
        </authorList>
    </citation>
    <scope>NUCLEOTIDE SEQUENCE [LARGE SCALE GENOMIC DNA]</scope>
    <source>
        <strain evidence="9">SB</strain>
    </source>
</reference>
<comment type="pathway">
    <text evidence="2">Cofactor biosynthesis; Fe-Mo cofactor biosynthesis.</text>
</comment>
<keyword evidence="9" id="KW-0560">Oxidoreductase</keyword>
<evidence type="ECO:0000256" key="2">
    <source>
        <dbReference type="ARBA" id="ARBA00005155"/>
    </source>
</evidence>
<dbReference type="InterPro" id="IPR000510">
    <property type="entry name" value="Nase/OxRdtase_comp1"/>
</dbReference>
<dbReference type="PROSITE" id="PS00699">
    <property type="entry name" value="NITROGENASE_1_1"/>
    <property type="match status" value="1"/>
</dbReference>
<evidence type="ECO:0000256" key="5">
    <source>
        <dbReference type="ARBA" id="ARBA00023231"/>
    </source>
</evidence>
<evidence type="ECO:0000313" key="10">
    <source>
        <dbReference type="Proteomes" id="UP000001107"/>
    </source>
</evidence>
<feature type="coiled-coil region" evidence="7">
    <location>
        <begin position="323"/>
        <end position="350"/>
    </location>
</feature>
<dbReference type="PROSITE" id="PS00090">
    <property type="entry name" value="NITROGENASE_1_2"/>
    <property type="match status" value="1"/>
</dbReference>
<dbReference type="GO" id="GO:0016163">
    <property type="term" value="F:nitrogenase activity"/>
    <property type="evidence" value="ECO:0007669"/>
    <property type="project" value="InterPro"/>
</dbReference>
<dbReference type="SUPFAM" id="SSF53807">
    <property type="entry name" value="Helical backbone' metal receptor"/>
    <property type="match status" value="1"/>
</dbReference>
<dbReference type="HOGENOM" id="CLU_025876_1_1_2"/>